<keyword evidence="3" id="KW-0732">Signal</keyword>
<dbReference type="Pfam" id="PF18911">
    <property type="entry name" value="PKD_4"/>
    <property type="match status" value="1"/>
</dbReference>
<feature type="transmembrane region" description="Helical" evidence="2">
    <location>
        <begin position="493"/>
        <end position="511"/>
    </location>
</feature>
<feature type="signal peptide" evidence="3">
    <location>
        <begin position="1"/>
        <end position="20"/>
    </location>
</feature>
<dbReference type="InterPro" id="IPR022409">
    <property type="entry name" value="PKD/Chitinase_dom"/>
</dbReference>
<dbReference type="PROSITE" id="PS51841">
    <property type="entry name" value="LTD"/>
    <property type="match status" value="2"/>
</dbReference>
<dbReference type="Pfam" id="PF00932">
    <property type="entry name" value="LTD"/>
    <property type="match status" value="1"/>
</dbReference>
<feature type="region of interest" description="Disordered" evidence="1">
    <location>
        <begin position="428"/>
        <end position="466"/>
    </location>
</feature>
<dbReference type="AlphaFoldDB" id="A0A1G2LR11"/>
<dbReference type="SUPFAM" id="SSF74853">
    <property type="entry name" value="Lamin A/C globular tail domain"/>
    <property type="match status" value="2"/>
</dbReference>
<dbReference type="SUPFAM" id="SSF49299">
    <property type="entry name" value="PKD domain"/>
    <property type="match status" value="1"/>
</dbReference>
<feature type="region of interest" description="Disordered" evidence="1">
    <location>
        <begin position="160"/>
        <end position="188"/>
    </location>
</feature>
<accession>A0A1G2LR11</accession>
<organism evidence="6 7">
    <name type="scientific">Candidatus Tagabacteria bacterium RIFCSPLOWO2_01_FULL_39_11</name>
    <dbReference type="NCBI Taxonomy" id="1802295"/>
    <lineage>
        <taxon>Bacteria</taxon>
        <taxon>Candidatus Tagaibacteriota</taxon>
    </lineage>
</organism>
<evidence type="ECO:0000256" key="2">
    <source>
        <dbReference type="SAM" id="Phobius"/>
    </source>
</evidence>
<dbReference type="PROSITE" id="PS50093">
    <property type="entry name" value="PKD"/>
    <property type="match status" value="1"/>
</dbReference>
<keyword evidence="2" id="KW-0812">Transmembrane</keyword>
<evidence type="ECO:0008006" key="8">
    <source>
        <dbReference type="Google" id="ProtNLM"/>
    </source>
</evidence>
<dbReference type="InterPro" id="IPR036415">
    <property type="entry name" value="Lamin_tail_dom_sf"/>
</dbReference>
<evidence type="ECO:0000259" key="4">
    <source>
        <dbReference type="PROSITE" id="PS50093"/>
    </source>
</evidence>
<comment type="caution">
    <text evidence="6">The sequence shown here is derived from an EMBL/GenBank/DDBJ whole genome shotgun (WGS) entry which is preliminary data.</text>
</comment>
<protein>
    <recommendedName>
        <fullName evidence="8">PKD domain-containing protein</fullName>
    </recommendedName>
</protein>
<keyword evidence="2" id="KW-1133">Transmembrane helix</keyword>
<feature type="domain" description="LTD" evidence="5">
    <location>
        <begin position="275"/>
        <end position="473"/>
    </location>
</feature>
<dbReference type="Proteomes" id="UP000178302">
    <property type="component" value="Unassembled WGS sequence"/>
</dbReference>
<dbReference type="Gene3D" id="2.60.40.10">
    <property type="entry name" value="Immunoglobulins"/>
    <property type="match status" value="1"/>
</dbReference>
<evidence type="ECO:0000256" key="3">
    <source>
        <dbReference type="SAM" id="SignalP"/>
    </source>
</evidence>
<dbReference type="Gene3D" id="2.60.40.1260">
    <property type="entry name" value="Lamin Tail domain"/>
    <property type="match status" value="2"/>
</dbReference>
<keyword evidence="2" id="KW-0472">Membrane</keyword>
<evidence type="ECO:0000313" key="6">
    <source>
        <dbReference type="EMBL" id="OHA14078.1"/>
    </source>
</evidence>
<evidence type="ECO:0000313" key="7">
    <source>
        <dbReference type="Proteomes" id="UP000178302"/>
    </source>
</evidence>
<dbReference type="EMBL" id="MHQZ01000017">
    <property type="protein sequence ID" value="OHA14078.1"/>
    <property type="molecule type" value="Genomic_DNA"/>
</dbReference>
<feature type="chain" id="PRO_5009583572" description="PKD domain-containing protein" evidence="3">
    <location>
        <begin position="21"/>
        <end position="518"/>
    </location>
</feature>
<feature type="domain" description="PKD" evidence="4">
    <location>
        <begin position="233"/>
        <end position="270"/>
    </location>
</feature>
<reference evidence="6 7" key="1">
    <citation type="journal article" date="2016" name="Nat. Commun.">
        <title>Thousands of microbial genomes shed light on interconnected biogeochemical processes in an aquifer system.</title>
        <authorList>
            <person name="Anantharaman K."/>
            <person name="Brown C.T."/>
            <person name="Hug L.A."/>
            <person name="Sharon I."/>
            <person name="Castelle C.J."/>
            <person name="Probst A.J."/>
            <person name="Thomas B.C."/>
            <person name="Singh A."/>
            <person name="Wilkins M.J."/>
            <person name="Karaoz U."/>
            <person name="Brodie E.L."/>
            <person name="Williams K.H."/>
            <person name="Hubbard S.S."/>
            <person name="Banfield J.F."/>
        </authorList>
    </citation>
    <scope>NUCLEOTIDE SEQUENCE [LARGE SCALE GENOMIC DNA]</scope>
</reference>
<evidence type="ECO:0000256" key="1">
    <source>
        <dbReference type="SAM" id="MobiDB-lite"/>
    </source>
</evidence>
<dbReference type="InterPro" id="IPR013783">
    <property type="entry name" value="Ig-like_fold"/>
</dbReference>
<dbReference type="SMART" id="SM00089">
    <property type="entry name" value="PKD"/>
    <property type="match status" value="1"/>
</dbReference>
<sequence>MRVVFFVLTALFIFPHVAGAQVVINEIMYDLEGSDTGREWIEIFNTGSEPVDLASWKLYENDTNHKIDSAREGGDFIISPGKYAVIADDAAVFFTDWPNFSGTVFDSSFSLKNTGENIIFRDSNLGDIDSVNYNPEWGANGDGNSLQKINGGWVVAGPTPGVKNVKQDETENSSENKSNFMPPAGDPNSSGAGGYAFLEPEIYASAGKDRITVAGAEIEFFGEAFNKESELLENVRYLWAFGDGGYKEGKVVKHTYRFPGKYNAILNVSSGKTSVSDGVLVEAFPNGVYISEVKIGADAWIELHNDSSRIIDMSFWKLTFSRPDFMKEEVFQFPGSTFILPGSYLAVPQSIFQFSLSPQNGVIKLLYSNNMAVDDFNYLGILGPGQTFSRIEEEVVITRETPGGKNKMEENAQPEILQVEELFKLKIPETPNSPEPRNLKNNADGAFSESPKIQSPELKAGAEEASSSFSQEANVFEAKENNPSGHYSGAAKWLFWSLTAGVISAAAFLIFQKLRAPT</sequence>
<dbReference type="InterPro" id="IPR035986">
    <property type="entry name" value="PKD_dom_sf"/>
</dbReference>
<gene>
    <name evidence="6" type="ORF">A2909_02665</name>
</gene>
<dbReference type="InterPro" id="IPR001322">
    <property type="entry name" value="Lamin_tail_dom"/>
</dbReference>
<name>A0A1G2LR11_9BACT</name>
<dbReference type="InterPro" id="IPR000601">
    <property type="entry name" value="PKD_dom"/>
</dbReference>
<feature type="domain" description="LTD" evidence="5">
    <location>
        <begin position="16"/>
        <end position="135"/>
    </location>
</feature>
<evidence type="ECO:0000259" key="5">
    <source>
        <dbReference type="PROSITE" id="PS51841"/>
    </source>
</evidence>
<dbReference type="CDD" id="cd00146">
    <property type="entry name" value="PKD"/>
    <property type="match status" value="1"/>
</dbReference>
<proteinExistence type="predicted"/>